<evidence type="ECO:0000256" key="6">
    <source>
        <dbReference type="SAM" id="Phobius"/>
    </source>
</evidence>
<name>A0A3D8HG13_9BACT</name>
<feature type="transmembrane region" description="Helical" evidence="6">
    <location>
        <begin position="102"/>
        <end position="122"/>
    </location>
</feature>
<feature type="transmembrane region" description="Helical" evidence="6">
    <location>
        <begin position="36"/>
        <end position="63"/>
    </location>
</feature>
<dbReference type="PANTHER" id="PTHR30250:SF11">
    <property type="entry name" value="O-ANTIGEN TRANSPORTER-RELATED"/>
    <property type="match status" value="1"/>
</dbReference>
<evidence type="ECO:0000313" key="8">
    <source>
        <dbReference type="EMBL" id="RDU49915.1"/>
    </source>
</evidence>
<reference evidence="7 10" key="2">
    <citation type="submission" date="2020-08" db="EMBL/GenBank/DDBJ databases">
        <title>Genome public.</title>
        <authorList>
            <person name="Liu C."/>
            <person name="Sun Q."/>
        </authorList>
    </citation>
    <scope>NUCLEOTIDE SEQUENCE [LARGE SCALE GENOMIC DNA]</scope>
    <source>
        <strain evidence="7 10">426_9</strain>
    </source>
</reference>
<protein>
    <submittedName>
        <fullName evidence="8">Lipopolysaccharide biosynthesis protein</fullName>
    </submittedName>
    <submittedName>
        <fullName evidence="7">Polysaccharide biosynthesis C-terminal domain-containing protein</fullName>
    </submittedName>
</protein>
<proteinExistence type="predicted"/>
<accession>A0A3D8HG13</accession>
<sequence length="423" mass="46250">MKDLFGTIGTRYLIAILNLALIFVNAKVLGVEGVGLVGLILAAVSISTMFCGILAGNTIVYFMNRYSLQAVFLPSYCWTPVGAGIACCGMAVAGLLPEGYAADIYILSILTSLVAANSRFLLGKNHIKGFNLTFILQGGLLFFVLLLLYYGLKIQDVSAYLWGMYLTNGIAFLVSLLLLLPFLKQKKEDPRKGRSLTALLKEMFAYGLWGSADNIAEILTTRLNYFLIKRFAGLGSVGLLDAGTKVSESVWHINRSIGYIEYSRVAQANDLAEQKQITLRFFKLTFCVVTFATGCILLIPEWVYTDYLFSAEFAGIRKVITGLAAGIIALACNSILSQYFIGSGKIRYSAGSSFVGLLGLLVSGYLLIPVYGVVGSAVSSSIAFCAMLTFSVAIFCRKTDTRLKEFLINKEDIRFVLQKLKQK</sequence>
<evidence type="ECO:0000256" key="2">
    <source>
        <dbReference type="ARBA" id="ARBA00022475"/>
    </source>
</evidence>
<feature type="transmembrane region" description="Helical" evidence="6">
    <location>
        <begin position="374"/>
        <end position="396"/>
    </location>
</feature>
<evidence type="ECO:0000256" key="4">
    <source>
        <dbReference type="ARBA" id="ARBA00022989"/>
    </source>
</evidence>
<organism evidence="8 9">
    <name type="scientific">Parabacteroides acidifaciens</name>
    <dbReference type="NCBI Taxonomy" id="2290935"/>
    <lineage>
        <taxon>Bacteria</taxon>
        <taxon>Pseudomonadati</taxon>
        <taxon>Bacteroidota</taxon>
        <taxon>Bacteroidia</taxon>
        <taxon>Bacteroidales</taxon>
        <taxon>Tannerellaceae</taxon>
        <taxon>Parabacteroides</taxon>
    </lineage>
</organism>
<comment type="subcellular location">
    <subcellularLocation>
        <location evidence="1">Cell membrane</location>
        <topology evidence="1">Multi-pass membrane protein</topology>
    </subcellularLocation>
</comment>
<keyword evidence="4 6" id="KW-1133">Transmembrane helix</keyword>
<dbReference type="InterPro" id="IPR050833">
    <property type="entry name" value="Poly_Biosynth_Transport"/>
</dbReference>
<dbReference type="GO" id="GO:0005886">
    <property type="term" value="C:plasma membrane"/>
    <property type="evidence" value="ECO:0007669"/>
    <property type="project" value="UniProtKB-SubCell"/>
</dbReference>
<feature type="transmembrane region" description="Helical" evidence="6">
    <location>
        <begin position="319"/>
        <end position="341"/>
    </location>
</feature>
<gene>
    <name evidence="8" type="ORF">DWU89_06910</name>
    <name evidence="7" type="ORF">H8784_06750</name>
</gene>
<evidence type="ECO:0000313" key="7">
    <source>
        <dbReference type="EMBL" id="MBC8601421.1"/>
    </source>
</evidence>
<keyword evidence="10" id="KW-1185">Reference proteome</keyword>
<dbReference type="PANTHER" id="PTHR30250">
    <property type="entry name" value="PST FAMILY PREDICTED COLANIC ACID TRANSPORTER"/>
    <property type="match status" value="1"/>
</dbReference>
<feature type="transmembrane region" description="Helical" evidence="6">
    <location>
        <begin position="12"/>
        <end position="30"/>
    </location>
</feature>
<feature type="transmembrane region" description="Helical" evidence="6">
    <location>
        <begin position="348"/>
        <end position="368"/>
    </location>
</feature>
<evidence type="ECO:0000313" key="10">
    <source>
        <dbReference type="Proteomes" id="UP000629596"/>
    </source>
</evidence>
<dbReference type="Proteomes" id="UP000629596">
    <property type="component" value="Unassembled WGS sequence"/>
</dbReference>
<dbReference type="Pfam" id="PF01943">
    <property type="entry name" value="Polysacc_synt"/>
    <property type="match status" value="1"/>
</dbReference>
<dbReference type="RefSeq" id="WP_115498908.1">
    <property type="nucleotide sequence ID" value="NZ_JACRTI010000011.1"/>
</dbReference>
<dbReference type="EMBL" id="JACRTI010000011">
    <property type="protein sequence ID" value="MBC8601421.1"/>
    <property type="molecule type" value="Genomic_DNA"/>
</dbReference>
<evidence type="ECO:0000256" key="3">
    <source>
        <dbReference type="ARBA" id="ARBA00022692"/>
    </source>
</evidence>
<keyword evidence="5 6" id="KW-0472">Membrane</keyword>
<evidence type="ECO:0000256" key="5">
    <source>
        <dbReference type="ARBA" id="ARBA00023136"/>
    </source>
</evidence>
<evidence type="ECO:0000313" key="9">
    <source>
        <dbReference type="Proteomes" id="UP000256321"/>
    </source>
</evidence>
<keyword evidence="3 6" id="KW-0812">Transmembrane</keyword>
<feature type="transmembrane region" description="Helical" evidence="6">
    <location>
        <begin position="162"/>
        <end position="183"/>
    </location>
</feature>
<dbReference type="EMBL" id="QREV01000011">
    <property type="protein sequence ID" value="RDU49915.1"/>
    <property type="molecule type" value="Genomic_DNA"/>
</dbReference>
<evidence type="ECO:0000256" key="1">
    <source>
        <dbReference type="ARBA" id="ARBA00004651"/>
    </source>
</evidence>
<dbReference type="Proteomes" id="UP000256321">
    <property type="component" value="Unassembled WGS sequence"/>
</dbReference>
<feature type="transmembrane region" description="Helical" evidence="6">
    <location>
        <begin position="281"/>
        <end position="299"/>
    </location>
</feature>
<comment type="caution">
    <text evidence="8">The sequence shown here is derived from an EMBL/GenBank/DDBJ whole genome shotgun (WGS) entry which is preliminary data.</text>
</comment>
<feature type="transmembrane region" description="Helical" evidence="6">
    <location>
        <begin position="129"/>
        <end position="150"/>
    </location>
</feature>
<dbReference type="InterPro" id="IPR002797">
    <property type="entry name" value="Polysacc_synth"/>
</dbReference>
<feature type="transmembrane region" description="Helical" evidence="6">
    <location>
        <begin position="75"/>
        <end position="96"/>
    </location>
</feature>
<keyword evidence="2" id="KW-1003">Cell membrane</keyword>
<dbReference type="AlphaFoldDB" id="A0A3D8HG13"/>
<reference evidence="8 9" key="1">
    <citation type="submission" date="2018-07" db="EMBL/GenBank/DDBJ databases">
        <title>Parabacteroides acidifaciens nov. sp., isolated from human feces.</title>
        <authorList>
            <person name="Wang Y.J."/>
        </authorList>
    </citation>
    <scope>NUCLEOTIDE SEQUENCE [LARGE SCALE GENOMIC DNA]</scope>
    <source>
        <strain evidence="8 9">426-9</strain>
    </source>
</reference>